<gene>
    <name evidence="3" type="ORF">Tco_0752120</name>
</gene>
<dbReference type="Pfam" id="PF01535">
    <property type="entry name" value="PPR"/>
    <property type="match status" value="3"/>
</dbReference>
<dbReference type="Gene3D" id="1.25.40.10">
    <property type="entry name" value="Tetratricopeptide repeat domain"/>
    <property type="match status" value="2"/>
</dbReference>
<reference evidence="3" key="1">
    <citation type="journal article" date="2022" name="Int. J. Mol. Sci.">
        <title>Draft Genome of Tanacetum Coccineum: Genomic Comparison of Closely Related Tanacetum-Family Plants.</title>
        <authorList>
            <person name="Yamashiro T."/>
            <person name="Shiraishi A."/>
            <person name="Nakayama K."/>
            <person name="Satake H."/>
        </authorList>
    </citation>
    <scope>NUCLEOTIDE SEQUENCE</scope>
</reference>
<keyword evidence="4" id="KW-1185">Reference proteome</keyword>
<evidence type="ECO:0000256" key="2">
    <source>
        <dbReference type="PROSITE-ProRule" id="PRU00708"/>
    </source>
</evidence>
<dbReference type="PANTHER" id="PTHR47926">
    <property type="entry name" value="PENTATRICOPEPTIDE REPEAT-CONTAINING PROTEIN"/>
    <property type="match status" value="1"/>
</dbReference>
<comment type="caution">
    <text evidence="3">The sequence shown here is derived from an EMBL/GenBank/DDBJ whole genome shotgun (WGS) entry which is preliminary data.</text>
</comment>
<name>A0ABQ4Z609_9ASTR</name>
<protein>
    <submittedName>
        <fullName evidence="3">Pentatricopeptide repeat-containing protein</fullName>
    </submittedName>
</protein>
<dbReference type="Proteomes" id="UP001151760">
    <property type="component" value="Unassembled WGS sequence"/>
</dbReference>
<sequence>MPMRADELHKFSVGTLNKVYRKLDVMMKDNVLGFGNKYLKDREWTKKDRERTESRLNKIEKTLKERRRMRTLKCFVGGRRNETDYRILVRPECVSGSFVVFVVFWRRDRLRDCCELVLLDWRLSVIVGVDLGDAYRLFDEMLERNSVSWSVMVGGFGKAGDYMKCFEIFREYVRSGQRLDMYTLPVVIRICRDKMDVKMGRVIHDIMLRYGLCWNTFICAAIVDMYAKCGVIDDARMMFDGMDEKYLTTWTVMIGAYAACGSANESLVLFDQMQECGIVPDKICMVTVVNTCGKVL</sequence>
<dbReference type="PROSITE" id="PS51375">
    <property type="entry name" value="PPR"/>
    <property type="match status" value="2"/>
</dbReference>
<evidence type="ECO:0000256" key="1">
    <source>
        <dbReference type="ARBA" id="ARBA00022737"/>
    </source>
</evidence>
<dbReference type="InterPro" id="IPR002885">
    <property type="entry name" value="PPR_rpt"/>
</dbReference>
<keyword evidence="1" id="KW-0677">Repeat</keyword>
<evidence type="ECO:0000313" key="4">
    <source>
        <dbReference type="Proteomes" id="UP001151760"/>
    </source>
</evidence>
<feature type="repeat" description="PPR" evidence="2">
    <location>
        <begin position="246"/>
        <end position="280"/>
    </location>
</feature>
<dbReference type="EMBL" id="BQNB010011060">
    <property type="protein sequence ID" value="GJS85579.1"/>
    <property type="molecule type" value="Genomic_DNA"/>
</dbReference>
<accession>A0ABQ4Z609</accession>
<feature type="repeat" description="PPR" evidence="2">
    <location>
        <begin position="145"/>
        <end position="179"/>
    </location>
</feature>
<dbReference type="InterPro" id="IPR046960">
    <property type="entry name" value="PPR_At4g14850-like_plant"/>
</dbReference>
<evidence type="ECO:0000313" key="3">
    <source>
        <dbReference type="EMBL" id="GJS85579.1"/>
    </source>
</evidence>
<proteinExistence type="predicted"/>
<dbReference type="InterPro" id="IPR011990">
    <property type="entry name" value="TPR-like_helical_dom_sf"/>
</dbReference>
<dbReference type="PANTHER" id="PTHR47926:SF359">
    <property type="entry name" value="PENTACOTRIPEPTIDE-REPEAT REGION OF PRORP DOMAIN-CONTAINING PROTEIN"/>
    <property type="match status" value="1"/>
</dbReference>
<reference evidence="3" key="2">
    <citation type="submission" date="2022-01" db="EMBL/GenBank/DDBJ databases">
        <authorList>
            <person name="Yamashiro T."/>
            <person name="Shiraishi A."/>
            <person name="Satake H."/>
            <person name="Nakayama K."/>
        </authorList>
    </citation>
    <scope>NUCLEOTIDE SEQUENCE</scope>
</reference>
<dbReference type="NCBIfam" id="TIGR00756">
    <property type="entry name" value="PPR"/>
    <property type="match status" value="2"/>
</dbReference>
<organism evidence="3 4">
    <name type="scientific">Tanacetum coccineum</name>
    <dbReference type="NCBI Taxonomy" id="301880"/>
    <lineage>
        <taxon>Eukaryota</taxon>
        <taxon>Viridiplantae</taxon>
        <taxon>Streptophyta</taxon>
        <taxon>Embryophyta</taxon>
        <taxon>Tracheophyta</taxon>
        <taxon>Spermatophyta</taxon>
        <taxon>Magnoliopsida</taxon>
        <taxon>eudicotyledons</taxon>
        <taxon>Gunneridae</taxon>
        <taxon>Pentapetalae</taxon>
        <taxon>asterids</taxon>
        <taxon>campanulids</taxon>
        <taxon>Asterales</taxon>
        <taxon>Asteraceae</taxon>
        <taxon>Asteroideae</taxon>
        <taxon>Anthemideae</taxon>
        <taxon>Anthemidinae</taxon>
        <taxon>Tanacetum</taxon>
    </lineage>
</organism>